<dbReference type="Pfam" id="PF15976">
    <property type="entry name" value="CooC_C"/>
    <property type="match status" value="1"/>
</dbReference>
<feature type="domain" description="Pilus assembly protein E-set like" evidence="9">
    <location>
        <begin position="280"/>
        <end position="347"/>
    </location>
</feature>
<dbReference type="HOGENOM" id="CLU_017537_0_0_6"/>
<evidence type="ECO:0000259" key="8">
    <source>
        <dbReference type="Pfam" id="PF15976"/>
    </source>
</evidence>
<name>A0A0H3FI74_KLEAK</name>
<dbReference type="eggNOG" id="COG3188">
    <property type="taxonomic scope" value="Bacteria"/>
</dbReference>
<dbReference type="InterPro" id="IPR008969">
    <property type="entry name" value="CarboxyPept-like_regulatory"/>
</dbReference>
<comment type="function">
    <text evidence="6">Part of the ecpRABCDE operon, which encodes the E.coli common pilus (ECP). ECP is found in both commensal and pathogenic strains and plays a dual role in early-stage biofilm development and host cell recognition.</text>
</comment>
<feature type="signal peptide" evidence="7">
    <location>
        <begin position="1"/>
        <end position="25"/>
    </location>
</feature>
<evidence type="ECO:0000259" key="9">
    <source>
        <dbReference type="Pfam" id="PF16967"/>
    </source>
</evidence>
<dbReference type="SUPFAM" id="SSF49464">
    <property type="entry name" value="Carboxypeptidase regulatory domain-like"/>
    <property type="match status" value="1"/>
</dbReference>
<keyword evidence="3" id="KW-0813">Transport</keyword>
<dbReference type="KEGG" id="eae:EAE_00085"/>
<dbReference type="InterPro" id="IPR031917">
    <property type="entry name" value="Pilus_assem_C"/>
</dbReference>
<proteinExistence type="inferred from homology"/>
<reference evidence="10 11" key="1">
    <citation type="journal article" date="2012" name="J. Bacteriol.">
        <title>Complete genome sequence of Enterobacter aerogenes KCTC 2190.</title>
        <authorList>
            <person name="Shin S.H."/>
            <person name="Kim S."/>
            <person name="Kim J.Y."/>
            <person name="Lee S."/>
            <person name="Um Y."/>
            <person name="Oh M.K."/>
            <person name="Kim Y.R."/>
            <person name="Lee J."/>
            <person name="Yang K.S."/>
        </authorList>
    </citation>
    <scope>NUCLEOTIDE SEQUENCE [LARGE SCALE GENOMIC DNA]</scope>
    <source>
        <strain evidence="10 11">KCTC 2190</strain>
    </source>
</reference>
<evidence type="ECO:0000256" key="4">
    <source>
        <dbReference type="ARBA" id="ARBA00022558"/>
    </source>
</evidence>
<gene>
    <name evidence="10" type="ordered locus">EAE_00085</name>
</gene>
<feature type="domain" description="Pilus assembly protein C-terminal" evidence="8">
    <location>
        <begin position="737"/>
        <end position="828"/>
    </location>
</feature>
<dbReference type="PATRIC" id="fig|1028307.3.peg.15"/>
<accession>A0A0H3FI74</accession>
<dbReference type="Pfam" id="PF16967">
    <property type="entry name" value="TcfC"/>
    <property type="match status" value="1"/>
</dbReference>
<evidence type="ECO:0000256" key="2">
    <source>
        <dbReference type="ARBA" id="ARBA00020795"/>
    </source>
</evidence>
<evidence type="ECO:0000313" key="11">
    <source>
        <dbReference type="Proteomes" id="UP000008881"/>
    </source>
</evidence>
<dbReference type="GeneID" id="93313136"/>
<keyword evidence="11" id="KW-1185">Reference proteome</keyword>
<keyword evidence="4" id="KW-1029">Fimbrium biogenesis</keyword>
<dbReference type="RefSeq" id="WP_013878114.1">
    <property type="nucleotide sequence ID" value="NC_015663.1"/>
</dbReference>
<sequence>MSQCIALKLTAAAVFVAYTLGIAHAETSSLQDVRLGKYIIPGVFGQALQQGMTIPIFLRFKGAKEGQNQKIAEGTVVLDGNNLIIKEITILEQLDGAKLSVQTQMLLKSLKNRRFTDGTSISISHDAELNLNIRSFFLTLDVNQKSLATSIIPRSSLLGESSVQQGTSVLNYDLGVYRSQIKNGDNTSNSYLNIDDTLSIAEHHFNINGSFYGIGDSQRDSQLYRAMYEHDFHGRRFAAGLLDTWNLQSLGSMSALNSSKVYGATYGTKSLTQVVNNQYSLTPITVFLPAAGEVHIYRQGRLLNIQNFPMGSFEVDTSGLPYGIYNVQVDVVIDGKVISHMTQTINKSFSSRTQNMQHWDWQIYAGTVDYQDRKYTAESEETNHSPDSYQTWLAGFSTSVSYPVLSGLTLQTSTYSFDSNYINESSLNLTILKYGSIGWQGLISQGGVHRNIINATMQLPEGFGSVWVNREKSHINDKLPIYETNNYSFGGTLNFNQIIDHAGQVTVSHTVDKRVRSNSNNFEYTTSLFSGRWGNVNLRAGIQRYQYDYQSNSSNQRYISLDFSLPLATWLSTGMSSNNGNIKANLTATKNFEDSAFSSAGLNLSKLLKDKKNGESDYSISGYTAFDTKYSSGTLSLSRPDSERLNGNVTARGSVAYSSRNIAASGIQEKSGVIINTEVSDDAVLAAQVNGRHYRLSGSNNFIPLPPYSDYKVELMNDKNSQDSFDIVTERIKNFTLYPGNVALYTPQIKQMITVFGRMTTQDGKPIPNASVRNHIGHTYTDGDGKFSMDVDKRFPVVSLAMHDNAICESELDLRKARGVKWVGNVICEKQTTLAQR</sequence>
<comment type="similarity">
    <text evidence="1">Belongs to the EcpC/MatD family.</text>
</comment>
<dbReference type="OrthoDB" id="6730090at2"/>
<evidence type="ECO:0000256" key="7">
    <source>
        <dbReference type="SAM" id="SignalP"/>
    </source>
</evidence>
<evidence type="ECO:0000256" key="3">
    <source>
        <dbReference type="ARBA" id="ARBA00022448"/>
    </source>
</evidence>
<dbReference type="Proteomes" id="UP000008881">
    <property type="component" value="Chromosome"/>
</dbReference>
<keyword evidence="5 7" id="KW-0732">Signal</keyword>
<organism evidence="10 11">
    <name type="scientific">Klebsiella aerogenes (strain ATCC 13048 / DSM 30053 / CCUG 1429 / JCM 1235 / KCTC 2190 / NBRC 13534 / NCIMB 10102 / NCTC 10006 / CDC 819-56)</name>
    <name type="common">Enterobacter aerogenes</name>
    <dbReference type="NCBI Taxonomy" id="1028307"/>
    <lineage>
        <taxon>Bacteria</taxon>
        <taxon>Pseudomonadati</taxon>
        <taxon>Pseudomonadota</taxon>
        <taxon>Gammaproteobacteria</taxon>
        <taxon>Enterobacterales</taxon>
        <taxon>Enterobacteriaceae</taxon>
        <taxon>Klebsiella/Raoultella group</taxon>
        <taxon>Klebsiella</taxon>
    </lineage>
</organism>
<feature type="chain" id="PRO_5002609035" description="Probable outer membrane usher protein EcpC" evidence="7">
    <location>
        <begin position="26"/>
        <end position="837"/>
    </location>
</feature>
<evidence type="ECO:0000256" key="1">
    <source>
        <dbReference type="ARBA" id="ARBA00009532"/>
    </source>
</evidence>
<dbReference type="EMBL" id="CP002824">
    <property type="protein sequence ID" value="AEG94956.1"/>
    <property type="molecule type" value="Genomic_DNA"/>
</dbReference>
<dbReference type="InterPro" id="IPR032636">
    <property type="entry name" value="Pilus_assem_E-set-like_dom"/>
</dbReference>
<evidence type="ECO:0000313" key="10">
    <source>
        <dbReference type="EMBL" id="AEG94956.1"/>
    </source>
</evidence>
<evidence type="ECO:0000256" key="5">
    <source>
        <dbReference type="ARBA" id="ARBA00022729"/>
    </source>
</evidence>
<dbReference type="AlphaFoldDB" id="A0A0H3FI74"/>
<evidence type="ECO:0000256" key="6">
    <source>
        <dbReference type="ARBA" id="ARBA00025239"/>
    </source>
</evidence>
<protein>
    <recommendedName>
        <fullName evidence="2">Probable outer membrane usher protein EcpC</fullName>
    </recommendedName>
</protein>